<feature type="chain" id="PRO_5024408229" description="Gamma-interferon-inducible lysosomal thiol reductase" evidence="6">
    <location>
        <begin position="32"/>
        <end position="263"/>
    </location>
</feature>
<dbReference type="OrthoDB" id="958254at2759"/>
<name>A0A5N6MDL7_9ASTR</name>
<sequence length="263" mass="29560">MDSHRPHRRNNHRSNAVLLLLVVSLPTIVFSSLSPIAVASEEKVKVTVYYEALCPSSENFIINYLYKIFNNGMISVVDLELSPYGNARISSNGTIVCQHGEWECLLNTVEACVIHVWPAVTDHFPFVYCVERLNKDGKYTEWESCFETLNLDPKPVADCYSSGLGYKLEVGYADETMALDPPHEYVPWVVVDGQPLYDDYTNFISYICKAYRGSNVPQACLSLLPPITASKDPVCYKDEGFKSKSTLSEIISSMLDSWITMLA</sequence>
<evidence type="ECO:0000256" key="2">
    <source>
        <dbReference type="ARBA" id="ARBA00005679"/>
    </source>
</evidence>
<dbReference type="InterPro" id="IPR004911">
    <property type="entry name" value="Interferon-induced_GILT"/>
</dbReference>
<reference evidence="7 8" key="1">
    <citation type="submission" date="2019-05" db="EMBL/GenBank/DDBJ databases">
        <title>Mikania micrantha, genome provides insights into the molecular mechanism of rapid growth.</title>
        <authorList>
            <person name="Liu B."/>
        </authorList>
    </citation>
    <scope>NUCLEOTIDE SEQUENCE [LARGE SCALE GENOMIC DNA]</scope>
    <source>
        <strain evidence="7">NLD-2019</strain>
        <tissue evidence="7">Leaf</tissue>
    </source>
</reference>
<evidence type="ECO:0000256" key="1">
    <source>
        <dbReference type="ARBA" id="ARBA00004613"/>
    </source>
</evidence>
<feature type="signal peptide" evidence="6">
    <location>
        <begin position="1"/>
        <end position="31"/>
    </location>
</feature>
<evidence type="ECO:0008006" key="9">
    <source>
        <dbReference type="Google" id="ProtNLM"/>
    </source>
</evidence>
<dbReference type="GO" id="GO:0016671">
    <property type="term" value="F:oxidoreductase activity, acting on a sulfur group of donors, disulfide as acceptor"/>
    <property type="evidence" value="ECO:0007669"/>
    <property type="project" value="InterPro"/>
</dbReference>
<protein>
    <recommendedName>
        <fullName evidence="9">Gamma-interferon-inducible lysosomal thiol reductase</fullName>
    </recommendedName>
</protein>
<dbReference type="AlphaFoldDB" id="A0A5N6MDL7"/>
<dbReference type="Proteomes" id="UP000326396">
    <property type="component" value="Linkage Group LG6"/>
</dbReference>
<dbReference type="PANTHER" id="PTHR13234">
    <property type="entry name" value="GAMMA-INTERFERON INDUCIBLE LYSOSOMAL THIOL REDUCTASE GILT"/>
    <property type="match status" value="1"/>
</dbReference>
<evidence type="ECO:0000313" key="8">
    <source>
        <dbReference type="Proteomes" id="UP000326396"/>
    </source>
</evidence>
<keyword evidence="8" id="KW-1185">Reference proteome</keyword>
<gene>
    <name evidence="7" type="ORF">E3N88_34004</name>
</gene>
<keyword evidence="3" id="KW-0964">Secreted</keyword>
<accession>A0A5N6MDL7</accession>
<evidence type="ECO:0000256" key="3">
    <source>
        <dbReference type="ARBA" id="ARBA00022525"/>
    </source>
</evidence>
<comment type="caution">
    <text evidence="7">The sequence shown here is derived from an EMBL/GenBank/DDBJ whole genome shotgun (WGS) entry which is preliminary data.</text>
</comment>
<proteinExistence type="inferred from homology"/>
<dbReference type="EMBL" id="SZYD01000016">
    <property type="protein sequence ID" value="KAD3338483.1"/>
    <property type="molecule type" value="Genomic_DNA"/>
</dbReference>
<keyword evidence="4 6" id="KW-0732">Signal</keyword>
<comment type="similarity">
    <text evidence="2">Belongs to the GILT family.</text>
</comment>
<organism evidence="7 8">
    <name type="scientific">Mikania micrantha</name>
    <name type="common">bitter vine</name>
    <dbReference type="NCBI Taxonomy" id="192012"/>
    <lineage>
        <taxon>Eukaryota</taxon>
        <taxon>Viridiplantae</taxon>
        <taxon>Streptophyta</taxon>
        <taxon>Embryophyta</taxon>
        <taxon>Tracheophyta</taxon>
        <taxon>Spermatophyta</taxon>
        <taxon>Magnoliopsida</taxon>
        <taxon>eudicotyledons</taxon>
        <taxon>Gunneridae</taxon>
        <taxon>Pentapetalae</taxon>
        <taxon>asterids</taxon>
        <taxon>campanulids</taxon>
        <taxon>Asterales</taxon>
        <taxon>Asteraceae</taxon>
        <taxon>Asteroideae</taxon>
        <taxon>Heliantheae alliance</taxon>
        <taxon>Eupatorieae</taxon>
        <taxon>Mikania</taxon>
    </lineage>
</organism>
<dbReference type="PANTHER" id="PTHR13234:SF8">
    <property type="entry name" value="GAMMA-INTERFERON-INDUCIBLE LYSOSOMAL THIOL REDUCTASE"/>
    <property type="match status" value="1"/>
</dbReference>
<evidence type="ECO:0000256" key="4">
    <source>
        <dbReference type="ARBA" id="ARBA00022729"/>
    </source>
</evidence>
<dbReference type="GO" id="GO:0005576">
    <property type="term" value="C:extracellular region"/>
    <property type="evidence" value="ECO:0007669"/>
    <property type="project" value="UniProtKB-SubCell"/>
</dbReference>
<evidence type="ECO:0000313" key="7">
    <source>
        <dbReference type="EMBL" id="KAD3338483.1"/>
    </source>
</evidence>
<evidence type="ECO:0000256" key="5">
    <source>
        <dbReference type="ARBA" id="ARBA00023180"/>
    </source>
</evidence>
<evidence type="ECO:0000256" key="6">
    <source>
        <dbReference type="SAM" id="SignalP"/>
    </source>
</evidence>
<keyword evidence="5" id="KW-0325">Glycoprotein</keyword>
<comment type="subcellular location">
    <subcellularLocation>
        <location evidence="1">Secreted</location>
    </subcellularLocation>
</comment>
<dbReference type="Pfam" id="PF03227">
    <property type="entry name" value="GILT"/>
    <property type="match status" value="1"/>
</dbReference>